<gene>
    <name evidence="3" type="ORF">HLB09_15045</name>
</gene>
<feature type="transmembrane region" description="Helical" evidence="2">
    <location>
        <begin position="140"/>
        <end position="163"/>
    </location>
</feature>
<protein>
    <submittedName>
        <fullName evidence="3">Uncharacterized protein</fullName>
    </submittedName>
</protein>
<dbReference type="Proteomes" id="UP000555552">
    <property type="component" value="Unassembled WGS sequence"/>
</dbReference>
<feature type="transmembrane region" description="Helical" evidence="2">
    <location>
        <begin position="92"/>
        <end position="119"/>
    </location>
</feature>
<feature type="transmembrane region" description="Helical" evidence="2">
    <location>
        <begin position="44"/>
        <end position="69"/>
    </location>
</feature>
<organism evidence="3 4">
    <name type="scientific">Pseudokineococcus marinus</name>
    <dbReference type="NCBI Taxonomy" id="351215"/>
    <lineage>
        <taxon>Bacteria</taxon>
        <taxon>Bacillati</taxon>
        <taxon>Actinomycetota</taxon>
        <taxon>Actinomycetes</taxon>
        <taxon>Kineosporiales</taxon>
        <taxon>Kineosporiaceae</taxon>
        <taxon>Pseudokineococcus</taxon>
    </lineage>
</organism>
<dbReference type="EMBL" id="JABEMA010000338">
    <property type="protein sequence ID" value="NNH24379.1"/>
    <property type="molecule type" value="Genomic_DNA"/>
</dbReference>
<keyword evidence="2" id="KW-1133">Transmembrane helix</keyword>
<name>A0A849BM75_9ACTN</name>
<keyword evidence="4" id="KW-1185">Reference proteome</keyword>
<evidence type="ECO:0000313" key="4">
    <source>
        <dbReference type="Proteomes" id="UP000555552"/>
    </source>
</evidence>
<keyword evidence="2" id="KW-0472">Membrane</keyword>
<feature type="compositionally biased region" description="Basic and acidic residues" evidence="1">
    <location>
        <begin position="17"/>
        <end position="30"/>
    </location>
</feature>
<dbReference type="AlphaFoldDB" id="A0A849BM75"/>
<feature type="non-terminal residue" evidence="3">
    <location>
        <position position="179"/>
    </location>
</feature>
<evidence type="ECO:0000256" key="2">
    <source>
        <dbReference type="SAM" id="Phobius"/>
    </source>
</evidence>
<proteinExistence type="predicted"/>
<reference evidence="3 4" key="1">
    <citation type="submission" date="2020-05" db="EMBL/GenBank/DDBJ databases">
        <title>MicrobeNet Type strains.</title>
        <authorList>
            <person name="Nicholson A.C."/>
        </authorList>
    </citation>
    <scope>NUCLEOTIDE SEQUENCE [LARGE SCALE GENOMIC DNA]</scope>
    <source>
        <strain evidence="3 4">JCM 14547</strain>
    </source>
</reference>
<sequence length="179" mass="17766">MARPAPRPASSPASRPGADDPARPRGRGPERFQPQPAHERRSPWAAAGALLALLALVMGVPAVLLALGAPPPVPTSVPDADVLLGALGAEQLVTVLVAVVWLAWLQFCVCVAVEAVAAVRDGGLPRPVPLAGPSQRLARALVGALLLTGVVAGQASAAAPVVAAATGGPGPAVVASQQV</sequence>
<keyword evidence="2" id="KW-0812">Transmembrane</keyword>
<comment type="caution">
    <text evidence="3">The sequence shown here is derived from an EMBL/GenBank/DDBJ whole genome shotgun (WGS) entry which is preliminary data.</text>
</comment>
<feature type="region of interest" description="Disordered" evidence="1">
    <location>
        <begin position="1"/>
        <end position="40"/>
    </location>
</feature>
<evidence type="ECO:0000256" key="1">
    <source>
        <dbReference type="SAM" id="MobiDB-lite"/>
    </source>
</evidence>
<evidence type="ECO:0000313" key="3">
    <source>
        <dbReference type="EMBL" id="NNH24379.1"/>
    </source>
</evidence>
<accession>A0A849BM75</accession>